<evidence type="ECO:0000313" key="3">
    <source>
        <dbReference type="WBParaSite" id="PDA_v2.g12956.t1"/>
    </source>
</evidence>
<accession>A0A914P4Y1</accession>
<keyword evidence="2" id="KW-1185">Reference proteome</keyword>
<sequence>MSFYNAKPQTELEDKSVQTSQPLIDAIDTQQNGTYDTAISKSFPKFKLNFDTSGASVNGQWSKLQFQNCFGQFPYVVRRRHGKRNYKKFFCPLCKRMDTEKALMVHLKSDHCFGKHRFRSSDICPDCSVPTTPTTRNKHSAVCFKQHFLQANIKRSKVLDKENNKDEQNDEESNSNEE</sequence>
<evidence type="ECO:0000256" key="1">
    <source>
        <dbReference type="SAM" id="MobiDB-lite"/>
    </source>
</evidence>
<dbReference type="AlphaFoldDB" id="A0A914P4Y1"/>
<feature type="region of interest" description="Disordered" evidence="1">
    <location>
        <begin position="155"/>
        <end position="178"/>
    </location>
</feature>
<protein>
    <submittedName>
        <fullName evidence="3">C2H2-type domain-containing protein</fullName>
    </submittedName>
</protein>
<proteinExistence type="predicted"/>
<dbReference type="Proteomes" id="UP000887578">
    <property type="component" value="Unplaced"/>
</dbReference>
<name>A0A914P4Y1_9BILA</name>
<dbReference type="WBParaSite" id="PDA_v2.g12956.t1">
    <property type="protein sequence ID" value="PDA_v2.g12956.t1"/>
    <property type="gene ID" value="PDA_v2.g12956"/>
</dbReference>
<feature type="compositionally biased region" description="Basic and acidic residues" evidence="1">
    <location>
        <begin position="157"/>
        <end position="167"/>
    </location>
</feature>
<organism evidence="2 3">
    <name type="scientific">Panagrolaimus davidi</name>
    <dbReference type="NCBI Taxonomy" id="227884"/>
    <lineage>
        <taxon>Eukaryota</taxon>
        <taxon>Metazoa</taxon>
        <taxon>Ecdysozoa</taxon>
        <taxon>Nematoda</taxon>
        <taxon>Chromadorea</taxon>
        <taxon>Rhabditida</taxon>
        <taxon>Tylenchina</taxon>
        <taxon>Panagrolaimomorpha</taxon>
        <taxon>Panagrolaimoidea</taxon>
        <taxon>Panagrolaimidae</taxon>
        <taxon>Panagrolaimus</taxon>
    </lineage>
</organism>
<evidence type="ECO:0000313" key="2">
    <source>
        <dbReference type="Proteomes" id="UP000887578"/>
    </source>
</evidence>
<reference evidence="3" key="1">
    <citation type="submission" date="2022-11" db="UniProtKB">
        <authorList>
            <consortium name="WormBaseParasite"/>
        </authorList>
    </citation>
    <scope>IDENTIFICATION</scope>
</reference>
<feature type="compositionally biased region" description="Acidic residues" evidence="1">
    <location>
        <begin position="168"/>
        <end position="178"/>
    </location>
</feature>